<comment type="caution">
    <text evidence="1">The sequence shown here is derived from an EMBL/GenBank/DDBJ whole genome shotgun (WGS) entry which is preliminary data.</text>
</comment>
<dbReference type="PANTHER" id="PTHR36617">
    <property type="entry name" value="PROTEIN, PUTATIVE-RELATED"/>
    <property type="match status" value="1"/>
</dbReference>
<protein>
    <submittedName>
        <fullName evidence="1">Uncharacterized protein</fullName>
    </submittedName>
</protein>
<proteinExistence type="predicted"/>
<dbReference type="AlphaFoldDB" id="A0A9D4W068"/>
<evidence type="ECO:0000313" key="1">
    <source>
        <dbReference type="EMBL" id="KAI5392050.1"/>
    </source>
</evidence>
<reference evidence="1 2" key="1">
    <citation type="journal article" date="2022" name="Nat. Genet.">
        <title>Improved pea reference genome and pan-genome highlight genomic features and evolutionary characteristics.</title>
        <authorList>
            <person name="Yang T."/>
            <person name="Liu R."/>
            <person name="Luo Y."/>
            <person name="Hu S."/>
            <person name="Wang D."/>
            <person name="Wang C."/>
            <person name="Pandey M.K."/>
            <person name="Ge S."/>
            <person name="Xu Q."/>
            <person name="Li N."/>
            <person name="Li G."/>
            <person name="Huang Y."/>
            <person name="Saxena R.K."/>
            <person name="Ji Y."/>
            <person name="Li M."/>
            <person name="Yan X."/>
            <person name="He Y."/>
            <person name="Liu Y."/>
            <person name="Wang X."/>
            <person name="Xiang C."/>
            <person name="Varshney R.K."/>
            <person name="Ding H."/>
            <person name="Gao S."/>
            <person name="Zong X."/>
        </authorList>
    </citation>
    <scope>NUCLEOTIDE SEQUENCE [LARGE SCALE GENOMIC DNA]</scope>
    <source>
        <strain evidence="1 2">cv. Zhongwan 6</strain>
    </source>
</reference>
<gene>
    <name evidence="1" type="ORF">KIW84_076728</name>
</gene>
<evidence type="ECO:0000313" key="2">
    <source>
        <dbReference type="Proteomes" id="UP001058974"/>
    </source>
</evidence>
<accession>A0A9D4W068</accession>
<sequence length="162" mass="17956">MEEAQGQVGSFASRSVNGDAETNCSDLDLARSHCGSDNVLMRVKDGKNTSFWFNKLIGNQLLKDVFPELFALAADPTCCVADLGHCLFGVSSWYAQGLGLHQNICDSWLREDLQELLADKTLVLNVVDEFDWLPENDNSFYVKSVHESLLSRSVVVPLSEKV</sequence>
<dbReference type="EMBL" id="JAMSHJ010000007">
    <property type="protein sequence ID" value="KAI5392050.1"/>
    <property type="molecule type" value="Genomic_DNA"/>
</dbReference>
<keyword evidence="2" id="KW-1185">Reference proteome</keyword>
<dbReference type="Gramene" id="Psat07G0672800-T1">
    <property type="protein sequence ID" value="KAI5392050.1"/>
    <property type="gene ID" value="KIW84_076728"/>
</dbReference>
<name>A0A9D4W068_PEA</name>
<organism evidence="1 2">
    <name type="scientific">Pisum sativum</name>
    <name type="common">Garden pea</name>
    <name type="synonym">Lathyrus oleraceus</name>
    <dbReference type="NCBI Taxonomy" id="3888"/>
    <lineage>
        <taxon>Eukaryota</taxon>
        <taxon>Viridiplantae</taxon>
        <taxon>Streptophyta</taxon>
        <taxon>Embryophyta</taxon>
        <taxon>Tracheophyta</taxon>
        <taxon>Spermatophyta</taxon>
        <taxon>Magnoliopsida</taxon>
        <taxon>eudicotyledons</taxon>
        <taxon>Gunneridae</taxon>
        <taxon>Pentapetalae</taxon>
        <taxon>rosids</taxon>
        <taxon>fabids</taxon>
        <taxon>Fabales</taxon>
        <taxon>Fabaceae</taxon>
        <taxon>Papilionoideae</taxon>
        <taxon>50 kb inversion clade</taxon>
        <taxon>NPAAA clade</taxon>
        <taxon>Hologalegina</taxon>
        <taxon>IRL clade</taxon>
        <taxon>Fabeae</taxon>
        <taxon>Lathyrus</taxon>
    </lineage>
</organism>
<dbReference type="Proteomes" id="UP001058974">
    <property type="component" value="Chromosome 7"/>
</dbReference>
<dbReference type="PANTHER" id="PTHR36617:SF15">
    <property type="entry name" value="REVERSE TRANSCRIPTASE ZINC-BINDING DOMAIN-CONTAINING PROTEIN"/>
    <property type="match status" value="1"/>
</dbReference>